<evidence type="ECO:0000256" key="1">
    <source>
        <dbReference type="ARBA" id="ARBA00000832"/>
    </source>
</evidence>
<dbReference type="Pfam" id="PF01182">
    <property type="entry name" value="Glucosamine_iso"/>
    <property type="match status" value="1"/>
</dbReference>
<evidence type="ECO:0000256" key="9">
    <source>
        <dbReference type="ARBA" id="ARBA00022691"/>
    </source>
</evidence>
<dbReference type="CDD" id="cd02440">
    <property type="entry name" value="AdoMet_MTases"/>
    <property type="match status" value="1"/>
</dbReference>
<dbReference type="GO" id="GO:0008171">
    <property type="term" value="F:O-methyltransferase activity"/>
    <property type="evidence" value="ECO:0007669"/>
    <property type="project" value="InterPro"/>
</dbReference>
<dbReference type="Pfam" id="PF01596">
    <property type="entry name" value="Methyltransf_3"/>
    <property type="match status" value="1"/>
</dbReference>
<dbReference type="Proteomes" id="UP000321118">
    <property type="component" value="Unassembled WGS sequence"/>
</dbReference>
<comment type="similarity">
    <text evidence="4">Belongs to the glucosamine/galactosamine-6-phosphate isomerase family. 6-phosphogluconolactonase subfamily.</text>
</comment>
<comment type="pathway">
    <text evidence="3">Carbohydrate degradation; pentose phosphate pathway; D-ribulose 5-phosphate from D-glucose 6-phosphate (oxidative stage): step 2/3.</text>
</comment>
<dbReference type="GO" id="GO:0032259">
    <property type="term" value="P:methylation"/>
    <property type="evidence" value="ECO:0007669"/>
    <property type="project" value="UniProtKB-KW"/>
</dbReference>
<keyword evidence="12" id="KW-1185">Reference proteome</keyword>
<feature type="domain" description="Glucosamine/galactosamine-6-phosphate isomerase" evidence="10">
    <location>
        <begin position="10"/>
        <end position="233"/>
    </location>
</feature>
<dbReference type="OrthoDB" id="9810967at2"/>
<evidence type="ECO:0000313" key="12">
    <source>
        <dbReference type="Proteomes" id="UP000321118"/>
    </source>
</evidence>
<dbReference type="SUPFAM" id="SSF100950">
    <property type="entry name" value="NagB/RpiA/CoA transferase-like"/>
    <property type="match status" value="1"/>
</dbReference>
<dbReference type="InterPro" id="IPR039104">
    <property type="entry name" value="6PGL"/>
</dbReference>
<dbReference type="InterPro" id="IPR005900">
    <property type="entry name" value="6-phosphogluconolactonase_DevB"/>
</dbReference>
<dbReference type="CDD" id="cd01400">
    <property type="entry name" value="6PGL"/>
    <property type="match status" value="1"/>
</dbReference>
<evidence type="ECO:0000259" key="10">
    <source>
        <dbReference type="Pfam" id="PF01182"/>
    </source>
</evidence>
<dbReference type="EMBL" id="BJUB01000004">
    <property type="protein sequence ID" value="GEK20951.1"/>
    <property type="molecule type" value="Genomic_DNA"/>
</dbReference>
<organism evidence="11 12">
    <name type="scientific">Cellulomonas xylanilytica</name>
    <dbReference type="NCBI Taxonomy" id="233583"/>
    <lineage>
        <taxon>Bacteria</taxon>
        <taxon>Bacillati</taxon>
        <taxon>Actinomycetota</taxon>
        <taxon>Actinomycetes</taxon>
        <taxon>Micrococcales</taxon>
        <taxon>Cellulomonadaceae</taxon>
        <taxon>Cellulomonas</taxon>
    </lineage>
</organism>
<dbReference type="GO" id="GO:0006098">
    <property type="term" value="P:pentose-phosphate shunt"/>
    <property type="evidence" value="ECO:0007669"/>
    <property type="project" value="UniProtKB-UniPathway"/>
</dbReference>
<dbReference type="RefSeq" id="WP_146926624.1">
    <property type="nucleotide sequence ID" value="NZ_BJUB01000004.1"/>
</dbReference>
<evidence type="ECO:0000256" key="8">
    <source>
        <dbReference type="ARBA" id="ARBA00022679"/>
    </source>
</evidence>
<keyword evidence="9" id="KW-0949">S-adenosyl-L-methionine</keyword>
<sequence>MTRDVVVHPDARVLAESVAARLLTHLVDVQSHRSPVHVVLTGGTVGIAALEAVAASPVRDAVDWSGVHLWWGDERFLPDGDPDRNETQARNALIDALGEALPVENVHPMPARSDDVTTPEASAEAYAAALAEAGSPAFDVLLLGMGPDGHVASLFPGHDALGVQGQPTVGVHGSPKPPPERVSLTYDAIHGAREVWVVAAGSEKAEAVASALRGAPVTTTPAAGAIGAERTLWLVDVAATEGLGTPSALSTTAAAFPAPVDTAAETWTHVDEYFSVLVPEDVALVETRHAAAAGGLPDIAVAANQGKLLHLLAQSVGARRILEIGTLGGYSTLWLARALPSDGRLTTLEIDPEHARVATDSLTQAGVDDLVDVLVGPAADTLDSLVGEGAEPYDLVFIDADKQSIPRYLEQTLELTRPGSVVIVDNVVRGGAVVDAEHPDERVQGVRSMVELLTDHPRYDATVVQTVGSKGYDGFALLRVRD</sequence>
<dbReference type="EC" id="3.1.1.31" evidence="5"/>
<dbReference type="GO" id="GO:0005975">
    <property type="term" value="P:carbohydrate metabolic process"/>
    <property type="evidence" value="ECO:0007669"/>
    <property type="project" value="InterPro"/>
</dbReference>
<dbReference type="SUPFAM" id="SSF53335">
    <property type="entry name" value="S-adenosyl-L-methionine-dependent methyltransferases"/>
    <property type="match status" value="1"/>
</dbReference>
<keyword evidence="8" id="KW-0808">Transferase</keyword>
<dbReference type="UniPathway" id="UPA00115">
    <property type="reaction ID" value="UER00409"/>
</dbReference>
<dbReference type="PANTHER" id="PTHR11054:SF0">
    <property type="entry name" value="6-PHOSPHOGLUCONOLACTONASE"/>
    <property type="match status" value="1"/>
</dbReference>
<comment type="catalytic activity">
    <reaction evidence="1">
        <text>6-phospho-D-glucono-1,5-lactone + H2O = 6-phospho-D-gluconate + H(+)</text>
        <dbReference type="Rhea" id="RHEA:12556"/>
        <dbReference type="ChEBI" id="CHEBI:15377"/>
        <dbReference type="ChEBI" id="CHEBI:15378"/>
        <dbReference type="ChEBI" id="CHEBI:57955"/>
        <dbReference type="ChEBI" id="CHEBI:58759"/>
        <dbReference type="EC" id="3.1.1.31"/>
    </reaction>
</comment>
<evidence type="ECO:0000256" key="2">
    <source>
        <dbReference type="ARBA" id="ARBA00002681"/>
    </source>
</evidence>
<dbReference type="NCBIfam" id="TIGR01198">
    <property type="entry name" value="pgl"/>
    <property type="match status" value="1"/>
</dbReference>
<dbReference type="PROSITE" id="PS51682">
    <property type="entry name" value="SAM_OMT_I"/>
    <property type="match status" value="1"/>
</dbReference>
<evidence type="ECO:0000256" key="7">
    <source>
        <dbReference type="ARBA" id="ARBA00022603"/>
    </source>
</evidence>
<accession>A0A510V4W2</accession>
<dbReference type="InterPro" id="IPR029063">
    <property type="entry name" value="SAM-dependent_MTases_sf"/>
</dbReference>
<comment type="caution">
    <text evidence="11">The sequence shown here is derived from an EMBL/GenBank/DDBJ whole genome shotgun (WGS) entry which is preliminary data.</text>
</comment>
<comment type="function">
    <text evidence="2">Hydrolysis of 6-phosphogluconolactone to 6-phosphogluconate.</text>
</comment>
<name>A0A510V4W2_9CELL</name>
<protein>
    <recommendedName>
        <fullName evidence="6">6-phosphogluconolactonase</fullName>
        <ecNumber evidence="5">3.1.1.31</ecNumber>
    </recommendedName>
</protein>
<keyword evidence="7" id="KW-0489">Methyltransferase</keyword>
<dbReference type="PANTHER" id="PTHR11054">
    <property type="entry name" value="6-PHOSPHOGLUCONOLACTONASE"/>
    <property type="match status" value="1"/>
</dbReference>
<evidence type="ECO:0000256" key="5">
    <source>
        <dbReference type="ARBA" id="ARBA00013198"/>
    </source>
</evidence>
<reference evidence="11 12" key="1">
    <citation type="submission" date="2019-07" db="EMBL/GenBank/DDBJ databases">
        <title>Whole genome shotgun sequence of Cellulomonas xylanilytica NBRC 101102.</title>
        <authorList>
            <person name="Hosoyama A."/>
            <person name="Uohara A."/>
            <person name="Ohji S."/>
            <person name="Ichikawa N."/>
        </authorList>
    </citation>
    <scope>NUCLEOTIDE SEQUENCE [LARGE SCALE GENOMIC DNA]</scope>
    <source>
        <strain evidence="11 12">NBRC 101102</strain>
    </source>
</reference>
<dbReference type="Gene3D" id="3.40.50.150">
    <property type="entry name" value="Vaccinia Virus protein VP39"/>
    <property type="match status" value="1"/>
</dbReference>
<dbReference type="InterPro" id="IPR002935">
    <property type="entry name" value="SAM_O-MeTrfase"/>
</dbReference>
<dbReference type="Gene3D" id="3.40.50.1360">
    <property type="match status" value="1"/>
</dbReference>
<gene>
    <name evidence="11" type="ORF">CXY01_14710</name>
</gene>
<evidence type="ECO:0000256" key="3">
    <source>
        <dbReference type="ARBA" id="ARBA00004961"/>
    </source>
</evidence>
<dbReference type="InterPro" id="IPR006148">
    <property type="entry name" value="Glc/Gal-6P_isomerase"/>
</dbReference>
<evidence type="ECO:0000313" key="11">
    <source>
        <dbReference type="EMBL" id="GEK20951.1"/>
    </source>
</evidence>
<proteinExistence type="inferred from homology"/>
<evidence type="ECO:0000256" key="6">
    <source>
        <dbReference type="ARBA" id="ARBA00020337"/>
    </source>
</evidence>
<dbReference type="AlphaFoldDB" id="A0A510V4W2"/>
<dbReference type="InterPro" id="IPR037171">
    <property type="entry name" value="NagB/RpiA_transferase-like"/>
</dbReference>
<dbReference type="GO" id="GO:0017057">
    <property type="term" value="F:6-phosphogluconolactonase activity"/>
    <property type="evidence" value="ECO:0007669"/>
    <property type="project" value="UniProtKB-EC"/>
</dbReference>
<evidence type="ECO:0000256" key="4">
    <source>
        <dbReference type="ARBA" id="ARBA00010662"/>
    </source>
</evidence>